<feature type="transmembrane region" description="Helical" evidence="1">
    <location>
        <begin position="78"/>
        <end position="100"/>
    </location>
</feature>
<feature type="transmembrane region" description="Helical" evidence="1">
    <location>
        <begin position="16"/>
        <end position="33"/>
    </location>
</feature>
<protein>
    <submittedName>
        <fullName evidence="2">Uncharacterized protein</fullName>
    </submittedName>
</protein>
<dbReference type="EMBL" id="AOIJ01000061">
    <property type="protein sequence ID" value="ELY77621.1"/>
    <property type="molecule type" value="Genomic_DNA"/>
</dbReference>
<dbReference type="GeneID" id="25138243"/>
<feature type="transmembrane region" description="Helical" evidence="1">
    <location>
        <begin position="137"/>
        <end position="159"/>
    </location>
</feature>
<evidence type="ECO:0000313" key="3">
    <source>
        <dbReference type="Proteomes" id="UP000011592"/>
    </source>
</evidence>
<accession>L9YVB9</accession>
<keyword evidence="3" id="KW-1185">Reference proteome</keyword>
<keyword evidence="1" id="KW-0472">Membrane</keyword>
<sequence length="168" mass="17627">MQGNIDPTFGSSPVDAAVSIALASFTLLGLYALQKRTDTPKGGAAASSGWYVLMCALVYLGPRYVHDAFASGVFTFQYLLWVFVTVVPLVALQAGLPVYIFATRGNAGALVGLFAVTVLTFWGLLGTGGESDILVGYPYAVFPIAIIIVSVTTGVDVVARKVAKRVGM</sequence>
<feature type="transmembrane region" description="Helical" evidence="1">
    <location>
        <begin position="107"/>
        <end position="125"/>
    </location>
</feature>
<dbReference type="Proteomes" id="UP000011592">
    <property type="component" value="Unassembled WGS sequence"/>
</dbReference>
<evidence type="ECO:0000256" key="1">
    <source>
        <dbReference type="SAM" id="Phobius"/>
    </source>
</evidence>
<keyword evidence="1" id="KW-1133">Transmembrane helix</keyword>
<comment type="caution">
    <text evidence="2">The sequence shown here is derived from an EMBL/GenBank/DDBJ whole genome shotgun (WGS) entry which is preliminary data.</text>
</comment>
<dbReference type="RefSeq" id="WP_008457616.1">
    <property type="nucleotide sequence ID" value="NZ_AOIJ01000061.1"/>
</dbReference>
<feature type="transmembrane region" description="Helical" evidence="1">
    <location>
        <begin position="45"/>
        <end position="66"/>
    </location>
</feature>
<evidence type="ECO:0000313" key="2">
    <source>
        <dbReference type="EMBL" id="ELY77621.1"/>
    </source>
</evidence>
<organism evidence="2 3">
    <name type="scientific">Natrinema gari JCM 14663</name>
    <dbReference type="NCBI Taxonomy" id="1230459"/>
    <lineage>
        <taxon>Archaea</taxon>
        <taxon>Methanobacteriati</taxon>
        <taxon>Methanobacteriota</taxon>
        <taxon>Stenosarchaea group</taxon>
        <taxon>Halobacteria</taxon>
        <taxon>Halobacteriales</taxon>
        <taxon>Natrialbaceae</taxon>
        <taxon>Natrinema</taxon>
    </lineage>
</organism>
<keyword evidence="1" id="KW-0812">Transmembrane</keyword>
<name>L9YVB9_9EURY</name>
<dbReference type="AlphaFoldDB" id="L9YVB9"/>
<proteinExistence type="predicted"/>
<gene>
    <name evidence="2" type="ORF">C486_15994</name>
</gene>
<reference evidence="2 3" key="1">
    <citation type="journal article" date="2014" name="PLoS Genet.">
        <title>Phylogenetically driven sequencing of extremely halophilic archaea reveals strategies for static and dynamic osmo-response.</title>
        <authorList>
            <person name="Becker E.A."/>
            <person name="Seitzer P.M."/>
            <person name="Tritt A."/>
            <person name="Larsen D."/>
            <person name="Krusor M."/>
            <person name="Yao A.I."/>
            <person name="Wu D."/>
            <person name="Madern D."/>
            <person name="Eisen J.A."/>
            <person name="Darling A.E."/>
            <person name="Facciotti M.T."/>
        </authorList>
    </citation>
    <scope>NUCLEOTIDE SEQUENCE [LARGE SCALE GENOMIC DNA]</scope>
    <source>
        <strain evidence="2 3">JCM 14663</strain>
    </source>
</reference>